<name>A0ABN1MFZ9_9FLAO</name>
<keyword evidence="2" id="KW-1185">Reference proteome</keyword>
<evidence type="ECO:0000313" key="1">
    <source>
        <dbReference type="EMBL" id="GAA0872091.1"/>
    </source>
</evidence>
<evidence type="ECO:0000313" key="2">
    <source>
        <dbReference type="Proteomes" id="UP001500507"/>
    </source>
</evidence>
<sequence>MKGERFAVANQGDVLANLKLNSKILFHKEPPKMTQRFTKPYYNSKSNSQILYRVNKGYDEHTQENIEH</sequence>
<proteinExistence type="predicted"/>
<protein>
    <submittedName>
        <fullName evidence="1">Uncharacterized protein</fullName>
    </submittedName>
</protein>
<dbReference type="EMBL" id="BAAAFG010000013">
    <property type="protein sequence ID" value="GAA0872091.1"/>
    <property type="molecule type" value="Genomic_DNA"/>
</dbReference>
<dbReference type="Proteomes" id="UP001500507">
    <property type="component" value="Unassembled WGS sequence"/>
</dbReference>
<organism evidence="1 2">
    <name type="scientific">Gangjinia marincola</name>
    <dbReference type="NCBI Taxonomy" id="578463"/>
    <lineage>
        <taxon>Bacteria</taxon>
        <taxon>Pseudomonadati</taxon>
        <taxon>Bacteroidota</taxon>
        <taxon>Flavobacteriia</taxon>
        <taxon>Flavobacteriales</taxon>
        <taxon>Flavobacteriaceae</taxon>
        <taxon>Gangjinia</taxon>
    </lineage>
</organism>
<gene>
    <name evidence="1" type="ORF">GCM10009117_12380</name>
</gene>
<comment type="caution">
    <text evidence="1">The sequence shown here is derived from an EMBL/GenBank/DDBJ whole genome shotgun (WGS) entry which is preliminary data.</text>
</comment>
<reference evidence="1 2" key="1">
    <citation type="journal article" date="2019" name="Int. J. Syst. Evol. Microbiol.">
        <title>The Global Catalogue of Microorganisms (GCM) 10K type strain sequencing project: providing services to taxonomists for standard genome sequencing and annotation.</title>
        <authorList>
            <consortium name="The Broad Institute Genomics Platform"/>
            <consortium name="The Broad Institute Genome Sequencing Center for Infectious Disease"/>
            <person name="Wu L."/>
            <person name="Ma J."/>
        </authorList>
    </citation>
    <scope>NUCLEOTIDE SEQUENCE [LARGE SCALE GENOMIC DNA]</scope>
    <source>
        <strain evidence="1 2">JCM 16082</strain>
    </source>
</reference>
<accession>A0ABN1MFZ9</accession>